<dbReference type="PANTHER" id="PTHR15326:SF7">
    <property type="entry name" value="SPERMATOGENESIS-ASSOCIATED PROTEIN 2-LIKE PROTEIN"/>
    <property type="match status" value="1"/>
</dbReference>
<feature type="domain" description="Spermatogenesis-associated protein 2 PUB-like" evidence="3">
    <location>
        <begin position="90"/>
        <end position="215"/>
    </location>
</feature>
<protein>
    <submittedName>
        <fullName evidence="4">Spermatogenesis associated 2-like</fullName>
    </submittedName>
</protein>
<organism evidence="4 5">
    <name type="scientific">Scomber scombrus</name>
    <name type="common">Atlantic mackerel</name>
    <name type="synonym">Scomber vernalis</name>
    <dbReference type="NCBI Taxonomy" id="13677"/>
    <lineage>
        <taxon>Eukaryota</taxon>
        <taxon>Metazoa</taxon>
        <taxon>Chordata</taxon>
        <taxon>Craniata</taxon>
        <taxon>Vertebrata</taxon>
        <taxon>Euteleostomi</taxon>
        <taxon>Actinopterygii</taxon>
        <taxon>Neopterygii</taxon>
        <taxon>Teleostei</taxon>
        <taxon>Neoteleostei</taxon>
        <taxon>Acanthomorphata</taxon>
        <taxon>Pelagiaria</taxon>
        <taxon>Scombriformes</taxon>
        <taxon>Scombridae</taxon>
        <taxon>Scomber</taxon>
    </lineage>
</organism>
<evidence type="ECO:0000313" key="5">
    <source>
        <dbReference type="Proteomes" id="UP001314229"/>
    </source>
</evidence>
<dbReference type="AlphaFoldDB" id="A0AAV1PT50"/>
<dbReference type="Pfam" id="PF21388">
    <property type="entry name" value="SPATA2_PUB-like"/>
    <property type="match status" value="1"/>
</dbReference>
<dbReference type="InterPro" id="IPR048839">
    <property type="entry name" value="SPATA2_PUB-like"/>
</dbReference>
<evidence type="ECO:0000313" key="4">
    <source>
        <dbReference type="EMBL" id="CAK6975141.1"/>
    </source>
</evidence>
<evidence type="ECO:0000259" key="3">
    <source>
        <dbReference type="Pfam" id="PF21388"/>
    </source>
</evidence>
<feature type="region of interest" description="Disordered" evidence="2">
    <location>
        <begin position="320"/>
        <end position="349"/>
    </location>
</feature>
<dbReference type="Gene3D" id="1.20.58.2190">
    <property type="match status" value="1"/>
</dbReference>
<dbReference type="PANTHER" id="PTHR15326">
    <property type="entry name" value="SPERMATOGENESIS-ASSOCIATED PROTEIN 2/TAMOZHENNIC"/>
    <property type="match status" value="1"/>
</dbReference>
<dbReference type="EMBL" id="CAWUFR010000285">
    <property type="protein sequence ID" value="CAK6975141.1"/>
    <property type="molecule type" value="Genomic_DNA"/>
</dbReference>
<keyword evidence="5" id="KW-1185">Reference proteome</keyword>
<evidence type="ECO:0000256" key="1">
    <source>
        <dbReference type="ARBA" id="ARBA00038142"/>
    </source>
</evidence>
<dbReference type="GO" id="GO:0005737">
    <property type="term" value="C:cytoplasm"/>
    <property type="evidence" value="ECO:0007669"/>
    <property type="project" value="TreeGrafter"/>
</dbReference>
<name>A0AAV1PT50_SCOSC</name>
<gene>
    <name evidence="4" type="ORF">FSCOSCO3_A029524</name>
</gene>
<feature type="compositionally biased region" description="Basic and acidic residues" evidence="2">
    <location>
        <begin position="337"/>
        <end position="348"/>
    </location>
</feature>
<evidence type="ECO:0000256" key="2">
    <source>
        <dbReference type="SAM" id="MobiDB-lite"/>
    </source>
</evidence>
<feature type="compositionally biased region" description="Polar residues" evidence="2">
    <location>
        <begin position="320"/>
        <end position="333"/>
    </location>
</feature>
<comment type="similarity">
    <text evidence="1">Belongs to the SPATA2 family.</text>
</comment>
<dbReference type="Proteomes" id="UP001314229">
    <property type="component" value="Unassembled WGS sequence"/>
</dbReference>
<sequence>MSSSRQTAIHLVTAYDHSLEQQIVRGGSSLACRDEELWKQVEELLMDGDAQEMHCLGLDPLRVMEESLKAQAGSTKATTAASGGRVKARGGLQGLGKAFEVLEQAALNLYLGPWREEYKIVKMYSGMFTHHIKPVLFMAHIEEMFGLLGYHPCSTRREQLRLLSPRVSPASLDDFLRLSCAFFLARCECLLLLTALGKHGGEAQWELSVVRERQRGHSLQVALDNTKKTLEVKQPHREPFDGEVDVDLYTDEHVNGGKKEVVINDDGSPRSLAWVTPCGASPPAVKTHSNGVTSSSVSTRENVCISHLSLNCQLTKTSPLELDTTGSSSASTRQGRRPNEEMRSDKADLQPCSLQVEAMGMCNNEAETTHFCDCLQSHDLHVRHCMECNTIHNVTCTWFESCYQDGHNLLLPEQMQELAGVSPQGASLRARPLSASPPLSNSSTAMSSLALCDDPKSMSPTRHPISYHDCCNLNRLNPQVLCFTCRVFHSDPCRDIDTCQAKHSIKELGLCSCGRACSRKPLVLCRYCGNEYCSPCWYRNPVVCTCGQTFDQSSSV</sequence>
<comment type="caution">
    <text evidence="4">The sequence shown here is derived from an EMBL/GenBank/DDBJ whole genome shotgun (WGS) entry which is preliminary data.</text>
</comment>
<accession>A0AAV1PT50</accession>
<reference evidence="4 5" key="1">
    <citation type="submission" date="2024-01" db="EMBL/GenBank/DDBJ databases">
        <authorList>
            <person name="Alioto T."/>
            <person name="Alioto T."/>
            <person name="Gomez Garrido J."/>
        </authorList>
    </citation>
    <scope>NUCLEOTIDE SEQUENCE [LARGE SCALE GENOMIC DNA]</scope>
</reference>
<proteinExistence type="inferred from homology"/>